<name>A0ABX2T056_9BACL</name>
<sequence>MKYIVCNSENAVFNKMYDELERFIEDGAVLSFPEKIMDTQFTKRMIDEKNNGKYRYNHIIFVGQREFANIDNEEELGIKRIMRKNIYKPLGVDYENIFYPQVLQEEDLENYREVLKENTIDVIILTLNSDGTIINYKDSSELNENINISDLLEKDLTYLKAKEPNLISNKKIINIGINDILESRNIFLVALGRDKKQYIETIFEDNEDNNNILSVLKKHKNITIFVDKELGYKSEEEVNKLIREKQRREELEKLRKIERESNKENE</sequence>
<gene>
    <name evidence="1" type="ORF">HZY85_02220</name>
</gene>
<reference evidence="1 2" key="1">
    <citation type="submission" date="2020-07" db="EMBL/GenBank/DDBJ databases">
        <title>MOT database genomes.</title>
        <authorList>
            <person name="Joseph S."/>
            <person name="Aduse-Opoku J."/>
            <person name="Hashim A."/>
            <person name="Wade W."/>
            <person name="Curtis M."/>
        </authorList>
    </citation>
    <scope>NUCLEOTIDE SEQUENCE [LARGE SCALE GENOMIC DNA]</scope>
    <source>
        <strain evidence="1 2">CIP 106318</strain>
    </source>
</reference>
<dbReference type="EMBL" id="JACBYF010000003">
    <property type="protein sequence ID" value="NYS47008.1"/>
    <property type="molecule type" value="Genomic_DNA"/>
</dbReference>
<dbReference type="Gene3D" id="3.40.50.1360">
    <property type="match status" value="1"/>
</dbReference>
<dbReference type="Proteomes" id="UP000531840">
    <property type="component" value="Unassembled WGS sequence"/>
</dbReference>
<evidence type="ECO:0000313" key="2">
    <source>
        <dbReference type="Proteomes" id="UP000531840"/>
    </source>
</evidence>
<comment type="caution">
    <text evidence="1">The sequence shown here is derived from an EMBL/GenBank/DDBJ whole genome shotgun (WGS) entry which is preliminary data.</text>
</comment>
<dbReference type="GO" id="GO:0016853">
    <property type="term" value="F:isomerase activity"/>
    <property type="evidence" value="ECO:0007669"/>
    <property type="project" value="UniProtKB-KW"/>
</dbReference>
<proteinExistence type="predicted"/>
<dbReference type="PANTHER" id="PTHR11280">
    <property type="entry name" value="GLUCOSAMINE-6-PHOSPHATE ISOMERASE"/>
    <property type="match status" value="1"/>
</dbReference>
<dbReference type="SUPFAM" id="SSF100950">
    <property type="entry name" value="NagB/RpiA/CoA transferase-like"/>
    <property type="match status" value="1"/>
</dbReference>
<keyword evidence="1" id="KW-0413">Isomerase</keyword>
<dbReference type="InterPro" id="IPR037171">
    <property type="entry name" value="NagB/RpiA_transferase-like"/>
</dbReference>
<keyword evidence="2" id="KW-1185">Reference proteome</keyword>
<dbReference type="RefSeq" id="WP_179940439.1">
    <property type="nucleotide sequence ID" value="NZ_JACBYF010000003.1"/>
</dbReference>
<dbReference type="InterPro" id="IPR004547">
    <property type="entry name" value="Glucosamine6P_isomerase"/>
</dbReference>
<protein>
    <submittedName>
        <fullName evidence="1">Glucosamine-6-phosphate isomerase</fullName>
    </submittedName>
</protein>
<accession>A0ABX2T056</accession>
<evidence type="ECO:0000313" key="1">
    <source>
        <dbReference type="EMBL" id="NYS47008.1"/>
    </source>
</evidence>
<organism evidence="1 2">
    <name type="scientific">Gemelliphila palaticanis</name>
    <dbReference type="NCBI Taxonomy" id="81950"/>
    <lineage>
        <taxon>Bacteria</taxon>
        <taxon>Bacillati</taxon>
        <taxon>Bacillota</taxon>
        <taxon>Bacilli</taxon>
        <taxon>Bacillales</taxon>
        <taxon>Gemellaceae</taxon>
        <taxon>Gemelliphila</taxon>
    </lineage>
</organism>
<dbReference type="PANTHER" id="PTHR11280:SF5">
    <property type="entry name" value="GLUCOSAMINE-6-PHOSPHATE ISOMERASE"/>
    <property type="match status" value="1"/>
</dbReference>